<proteinExistence type="predicted"/>
<keyword evidence="1" id="KW-0540">Nuclease</keyword>
<dbReference type="InterPro" id="IPR039907">
    <property type="entry name" value="NOB1"/>
</dbReference>
<dbReference type="CDD" id="cd09876">
    <property type="entry name" value="PIN_Nob1-like"/>
    <property type="match status" value="1"/>
</dbReference>
<dbReference type="EMBL" id="CP020477">
    <property type="protein sequence ID" value="ARM75031.1"/>
    <property type="molecule type" value="Genomic_DNA"/>
</dbReference>
<dbReference type="InterPro" id="IPR033411">
    <property type="entry name" value="Ribonuclease_PIN"/>
</dbReference>
<keyword evidence="2" id="KW-0479">Metal-binding</keyword>
<dbReference type="STRING" id="282676.B6F84_02630"/>
<dbReference type="GO" id="GO:0046872">
    <property type="term" value="F:metal ion binding"/>
    <property type="evidence" value="ECO:0007669"/>
    <property type="project" value="UniProtKB-KW"/>
</dbReference>
<protein>
    <submittedName>
        <fullName evidence="5">DNA-binding protein</fullName>
    </submittedName>
</protein>
<dbReference type="Gene3D" id="3.40.50.1010">
    <property type="entry name" value="5'-nuclease"/>
    <property type="match status" value="1"/>
</dbReference>
<keyword evidence="5" id="KW-0238">DNA-binding</keyword>
<dbReference type="GeneID" id="41589779"/>
<evidence type="ECO:0000256" key="2">
    <source>
        <dbReference type="ARBA" id="ARBA00022723"/>
    </source>
</evidence>
<dbReference type="KEGG" id="aman:B6F84_02630"/>
<reference evidence="5 6" key="1">
    <citation type="submission" date="2017-03" db="EMBL/GenBank/DDBJ databases">
        <title>Sulfur activation and transportation mechanism of thermophilic Archaea Acidianus manzaensis YN-25.</title>
        <authorList>
            <person name="Ma Y."/>
            <person name="Yang Y."/>
            <person name="Xia J."/>
        </authorList>
    </citation>
    <scope>NUCLEOTIDE SEQUENCE [LARGE SCALE GENOMIC DNA]</scope>
    <source>
        <strain evidence="5 6">YN-25</strain>
    </source>
</reference>
<evidence type="ECO:0000313" key="6">
    <source>
        <dbReference type="Proteomes" id="UP000193404"/>
    </source>
</evidence>
<name>A0A1W6JXJ8_9CREN</name>
<dbReference type="GO" id="GO:0030490">
    <property type="term" value="P:maturation of SSU-rRNA"/>
    <property type="evidence" value="ECO:0007669"/>
    <property type="project" value="TreeGrafter"/>
</dbReference>
<dbReference type="RefSeq" id="WP_148690787.1">
    <property type="nucleotide sequence ID" value="NZ_CP020477.1"/>
</dbReference>
<evidence type="ECO:0000313" key="5">
    <source>
        <dbReference type="EMBL" id="ARM75031.1"/>
    </source>
</evidence>
<dbReference type="OrthoDB" id="27944at2157"/>
<dbReference type="GO" id="GO:0003677">
    <property type="term" value="F:DNA binding"/>
    <property type="evidence" value="ECO:0007669"/>
    <property type="project" value="UniProtKB-KW"/>
</dbReference>
<feature type="domain" description="Ribonuclease PIN" evidence="4">
    <location>
        <begin position="4"/>
        <end position="89"/>
    </location>
</feature>
<dbReference type="GO" id="GO:0030688">
    <property type="term" value="C:preribosome, small subunit precursor"/>
    <property type="evidence" value="ECO:0007669"/>
    <property type="project" value="TreeGrafter"/>
</dbReference>
<dbReference type="AlphaFoldDB" id="A0A1W6JXJ8"/>
<evidence type="ECO:0000256" key="3">
    <source>
        <dbReference type="ARBA" id="ARBA00022801"/>
    </source>
</evidence>
<keyword evidence="6" id="KW-1185">Reference proteome</keyword>
<dbReference type="Proteomes" id="UP000193404">
    <property type="component" value="Chromosome"/>
</dbReference>
<dbReference type="PANTHER" id="PTHR12814:SF2">
    <property type="entry name" value="RNA-BINDING PROTEIN NOB1"/>
    <property type="match status" value="1"/>
</dbReference>
<gene>
    <name evidence="5" type="ORF">B6F84_02630</name>
</gene>
<dbReference type="PANTHER" id="PTHR12814">
    <property type="entry name" value="RNA-BINDING PROTEIN NOB1"/>
    <property type="match status" value="1"/>
</dbReference>
<dbReference type="GO" id="GO:0016787">
    <property type="term" value="F:hydrolase activity"/>
    <property type="evidence" value="ECO:0007669"/>
    <property type="project" value="UniProtKB-KW"/>
</dbReference>
<dbReference type="GO" id="GO:0004521">
    <property type="term" value="F:RNA endonuclease activity"/>
    <property type="evidence" value="ECO:0007669"/>
    <property type="project" value="TreeGrafter"/>
</dbReference>
<evidence type="ECO:0000256" key="1">
    <source>
        <dbReference type="ARBA" id="ARBA00022722"/>
    </source>
</evidence>
<keyword evidence="3" id="KW-0378">Hydrolase</keyword>
<sequence>MVQIVFDTAGFLAGLENSFNKVYTTIEVISEVKDYDSSKMLDYAMSSGKVVVLAPSINSLKKVRVILKDINEKTLSKADISVIGLAIDLSPSIVFTDDLSVQNVLYKLNIEFKSVKLGYHITKTRKFKYKCINCNKTFSNYISECPYCGGKIIKNL</sequence>
<evidence type="ECO:0000259" key="4">
    <source>
        <dbReference type="Pfam" id="PF17146"/>
    </source>
</evidence>
<accession>A0A1W6JXJ8</accession>
<dbReference type="Pfam" id="PF17146">
    <property type="entry name" value="PIN_6"/>
    <property type="match status" value="1"/>
</dbReference>
<organism evidence="5 6">
    <name type="scientific">Acidianus manzaensis</name>
    <dbReference type="NCBI Taxonomy" id="282676"/>
    <lineage>
        <taxon>Archaea</taxon>
        <taxon>Thermoproteota</taxon>
        <taxon>Thermoprotei</taxon>
        <taxon>Sulfolobales</taxon>
        <taxon>Sulfolobaceae</taxon>
        <taxon>Acidianus</taxon>
    </lineage>
</organism>